<evidence type="ECO:0000313" key="11">
    <source>
        <dbReference type="EMBL" id="SFM78980.1"/>
    </source>
</evidence>
<organism evidence="11 12">
    <name type="scientific">Thermodesulforhabdus norvegica</name>
    <dbReference type="NCBI Taxonomy" id="39841"/>
    <lineage>
        <taxon>Bacteria</taxon>
        <taxon>Pseudomonadati</taxon>
        <taxon>Thermodesulfobacteriota</taxon>
        <taxon>Syntrophobacteria</taxon>
        <taxon>Syntrophobacterales</taxon>
        <taxon>Thermodesulforhabdaceae</taxon>
        <taxon>Thermodesulforhabdus</taxon>
    </lineage>
</organism>
<feature type="transmembrane region" description="Helical" evidence="9">
    <location>
        <begin position="21"/>
        <end position="43"/>
    </location>
</feature>
<dbReference type="Proteomes" id="UP000199611">
    <property type="component" value="Unassembled WGS sequence"/>
</dbReference>
<accession>A0A1I4TQT3</accession>
<dbReference type="PANTHER" id="PTHR35011:SF4">
    <property type="entry name" value="SLL1102 PROTEIN"/>
    <property type="match status" value="1"/>
</dbReference>
<feature type="transmembrane region" description="Helical" evidence="9">
    <location>
        <begin position="137"/>
        <end position="159"/>
    </location>
</feature>
<keyword evidence="7 9" id="KW-0472">Membrane</keyword>
<feature type="transmembrane region" description="Helical" evidence="9">
    <location>
        <begin position="55"/>
        <end position="72"/>
    </location>
</feature>
<dbReference type="AlphaFoldDB" id="A0A1I4TQT3"/>
<sequence>MEWVEKLCARLDQVNRIVGRGISYVSLLMVVVITVDVILRYAFNITFVFVQELEWHLFAVLFLIGAGYTLLYDAHVRVDVFYQRFSKKTRAWINFLGCIFFLFPGCYLVIVTSLKFVAASWAVREGSPDPGGLPARYLLKAMIPLGFGLIALQGIPLMIRSFMTIIGRDIPDPPESNKEGGH</sequence>
<dbReference type="RefSeq" id="WP_093394641.1">
    <property type="nucleotide sequence ID" value="NZ_FOUU01000004.1"/>
</dbReference>
<feature type="domain" description="Tripartite ATP-independent periplasmic transporters DctQ component" evidence="10">
    <location>
        <begin position="29"/>
        <end position="161"/>
    </location>
</feature>
<evidence type="ECO:0000256" key="9">
    <source>
        <dbReference type="SAM" id="Phobius"/>
    </source>
</evidence>
<name>A0A1I4TQT3_9BACT</name>
<keyword evidence="3" id="KW-1003">Cell membrane</keyword>
<feature type="transmembrane region" description="Helical" evidence="9">
    <location>
        <begin position="92"/>
        <end position="117"/>
    </location>
</feature>
<comment type="similarity">
    <text evidence="8">Belongs to the TRAP transporter small permease family.</text>
</comment>
<evidence type="ECO:0000256" key="8">
    <source>
        <dbReference type="ARBA" id="ARBA00038436"/>
    </source>
</evidence>
<evidence type="ECO:0000256" key="3">
    <source>
        <dbReference type="ARBA" id="ARBA00022475"/>
    </source>
</evidence>
<dbReference type="OrthoDB" id="9795655at2"/>
<evidence type="ECO:0000256" key="6">
    <source>
        <dbReference type="ARBA" id="ARBA00022989"/>
    </source>
</evidence>
<evidence type="ECO:0000256" key="1">
    <source>
        <dbReference type="ARBA" id="ARBA00004429"/>
    </source>
</evidence>
<evidence type="ECO:0000256" key="2">
    <source>
        <dbReference type="ARBA" id="ARBA00022448"/>
    </source>
</evidence>
<evidence type="ECO:0000256" key="4">
    <source>
        <dbReference type="ARBA" id="ARBA00022519"/>
    </source>
</evidence>
<dbReference type="InterPro" id="IPR007387">
    <property type="entry name" value="TRAP_DctQ"/>
</dbReference>
<dbReference type="InterPro" id="IPR055348">
    <property type="entry name" value="DctQ"/>
</dbReference>
<evidence type="ECO:0000256" key="5">
    <source>
        <dbReference type="ARBA" id="ARBA00022692"/>
    </source>
</evidence>
<proteinExistence type="inferred from homology"/>
<protein>
    <submittedName>
        <fullName evidence="11">TRAP-type mannitol/chloroaromatic compound transport system, small permease component</fullName>
    </submittedName>
</protein>
<keyword evidence="4" id="KW-0997">Cell inner membrane</keyword>
<evidence type="ECO:0000259" key="10">
    <source>
        <dbReference type="Pfam" id="PF04290"/>
    </source>
</evidence>
<dbReference type="PANTHER" id="PTHR35011">
    <property type="entry name" value="2,3-DIKETO-L-GULONATE TRAP TRANSPORTER SMALL PERMEASE PROTEIN YIAM"/>
    <property type="match status" value="1"/>
</dbReference>
<dbReference type="EMBL" id="FOUU01000004">
    <property type="protein sequence ID" value="SFM78980.1"/>
    <property type="molecule type" value="Genomic_DNA"/>
</dbReference>
<evidence type="ECO:0000256" key="7">
    <source>
        <dbReference type="ARBA" id="ARBA00023136"/>
    </source>
</evidence>
<gene>
    <name evidence="11" type="ORF">SAMN05660836_01461</name>
</gene>
<reference evidence="12" key="1">
    <citation type="submission" date="2016-10" db="EMBL/GenBank/DDBJ databases">
        <authorList>
            <person name="Varghese N."/>
            <person name="Submissions S."/>
        </authorList>
    </citation>
    <scope>NUCLEOTIDE SEQUENCE [LARGE SCALE GENOMIC DNA]</scope>
    <source>
        <strain evidence="12">DSM 9990</strain>
    </source>
</reference>
<dbReference type="Pfam" id="PF04290">
    <property type="entry name" value="DctQ"/>
    <property type="match status" value="1"/>
</dbReference>
<evidence type="ECO:0000313" key="12">
    <source>
        <dbReference type="Proteomes" id="UP000199611"/>
    </source>
</evidence>
<keyword evidence="2" id="KW-0813">Transport</keyword>
<dbReference type="GO" id="GO:0005886">
    <property type="term" value="C:plasma membrane"/>
    <property type="evidence" value="ECO:0007669"/>
    <property type="project" value="UniProtKB-SubCell"/>
</dbReference>
<keyword evidence="6 9" id="KW-1133">Transmembrane helix</keyword>
<keyword evidence="5 9" id="KW-0812">Transmembrane</keyword>
<comment type="subcellular location">
    <subcellularLocation>
        <location evidence="1">Cell inner membrane</location>
        <topology evidence="1">Multi-pass membrane protein</topology>
    </subcellularLocation>
</comment>
<keyword evidence="12" id="KW-1185">Reference proteome</keyword>
<dbReference type="STRING" id="39841.SAMN05660836_01461"/>